<feature type="compositionally biased region" description="Basic and acidic residues" evidence="4">
    <location>
        <begin position="772"/>
        <end position="787"/>
    </location>
</feature>
<keyword evidence="2" id="KW-0597">Phosphoprotein</keyword>
<feature type="region of interest" description="Disordered" evidence="4">
    <location>
        <begin position="1"/>
        <end position="269"/>
    </location>
</feature>
<feature type="region of interest" description="Disordered" evidence="4">
    <location>
        <begin position="321"/>
        <end position="401"/>
    </location>
</feature>
<feature type="compositionally biased region" description="Polar residues" evidence="4">
    <location>
        <begin position="1100"/>
        <end position="1113"/>
    </location>
</feature>
<feature type="compositionally biased region" description="Polar residues" evidence="4">
    <location>
        <begin position="993"/>
        <end position="1006"/>
    </location>
</feature>
<feature type="compositionally biased region" description="Polar residues" evidence="4">
    <location>
        <begin position="1294"/>
        <end position="1303"/>
    </location>
</feature>
<comment type="caution">
    <text evidence="5">The sequence shown here is derived from an EMBL/GenBank/DDBJ whole genome shotgun (WGS) entry which is preliminary data.</text>
</comment>
<feature type="compositionally biased region" description="Acidic residues" evidence="4">
    <location>
        <begin position="1166"/>
        <end position="1179"/>
    </location>
</feature>
<feature type="compositionally biased region" description="Low complexity" evidence="4">
    <location>
        <begin position="387"/>
        <end position="401"/>
    </location>
</feature>
<feature type="region of interest" description="Disordered" evidence="4">
    <location>
        <begin position="1360"/>
        <end position="1380"/>
    </location>
</feature>
<evidence type="ECO:0000256" key="2">
    <source>
        <dbReference type="ARBA" id="ARBA00022553"/>
    </source>
</evidence>
<dbReference type="GO" id="GO:0005634">
    <property type="term" value="C:nucleus"/>
    <property type="evidence" value="ECO:0007669"/>
    <property type="project" value="UniProtKB-SubCell"/>
</dbReference>
<feature type="compositionally biased region" description="Basic and acidic residues" evidence="4">
    <location>
        <begin position="182"/>
        <end position="193"/>
    </location>
</feature>
<feature type="compositionally biased region" description="Polar residues" evidence="4">
    <location>
        <begin position="477"/>
        <end position="494"/>
    </location>
</feature>
<feature type="compositionally biased region" description="Basic and acidic residues" evidence="4">
    <location>
        <begin position="89"/>
        <end position="100"/>
    </location>
</feature>
<feature type="compositionally biased region" description="Basic and acidic residues" evidence="4">
    <location>
        <begin position="1369"/>
        <end position="1380"/>
    </location>
</feature>
<feature type="compositionally biased region" description="Basic and acidic residues" evidence="4">
    <location>
        <begin position="1324"/>
        <end position="1339"/>
    </location>
</feature>
<evidence type="ECO:0000313" key="6">
    <source>
        <dbReference type="Proteomes" id="UP000762676"/>
    </source>
</evidence>
<dbReference type="EMBL" id="BMAT01006917">
    <property type="protein sequence ID" value="GFS22146.1"/>
    <property type="molecule type" value="Genomic_DNA"/>
</dbReference>
<name>A0AAV4JNJ4_9GAST</name>
<feature type="compositionally biased region" description="Polar residues" evidence="4">
    <location>
        <begin position="961"/>
        <end position="976"/>
    </location>
</feature>
<proteinExistence type="predicted"/>
<feature type="compositionally biased region" description="Acidic residues" evidence="4">
    <location>
        <begin position="840"/>
        <end position="861"/>
    </location>
</feature>
<feature type="compositionally biased region" description="Polar residues" evidence="4">
    <location>
        <begin position="339"/>
        <end position="348"/>
    </location>
</feature>
<dbReference type="Proteomes" id="UP000762676">
    <property type="component" value="Unassembled WGS sequence"/>
</dbReference>
<organism evidence="5 6">
    <name type="scientific">Elysia marginata</name>
    <dbReference type="NCBI Taxonomy" id="1093978"/>
    <lineage>
        <taxon>Eukaryota</taxon>
        <taxon>Metazoa</taxon>
        <taxon>Spiralia</taxon>
        <taxon>Lophotrochozoa</taxon>
        <taxon>Mollusca</taxon>
        <taxon>Gastropoda</taxon>
        <taxon>Heterobranchia</taxon>
        <taxon>Euthyneura</taxon>
        <taxon>Panpulmonata</taxon>
        <taxon>Sacoglossa</taxon>
        <taxon>Placobranchoidea</taxon>
        <taxon>Plakobranchidae</taxon>
        <taxon>Elysia</taxon>
    </lineage>
</organism>
<evidence type="ECO:0000256" key="1">
    <source>
        <dbReference type="ARBA" id="ARBA00004123"/>
    </source>
</evidence>
<feature type="compositionally biased region" description="Polar residues" evidence="4">
    <location>
        <begin position="1136"/>
        <end position="1153"/>
    </location>
</feature>
<feature type="region of interest" description="Disordered" evidence="4">
    <location>
        <begin position="462"/>
        <end position="516"/>
    </location>
</feature>
<feature type="compositionally biased region" description="Basic and acidic residues" evidence="4">
    <location>
        <begin position="920"/>
        <end position="940"/>
    </location>
</feature>
<feature type="compositionally biased region" description="Acidic residues" evidence="4">
    <location>
        <begin position="40"/>
        <end position="62"/>
    </location>
</feature>
<gene>
    <name evidence="5" type="ORF">ElyMa_003356200</name>
</gene>
<dbReference type="GO" id="GO:0007095">
    <property type="term" value="P:mitotic G2 DNA damage checkpoint signaling"/>
    <property type="evidence" value="ECO:0007669"/>
    <property type="project" value="TreeGrafter"/>
</dbReference>
<evidence type="ECO:0000313" key="5">
    <source>
        <dbReference type="EMBL" id="GFS22146.1"/>
    </source>
</evidence>
<feature type="compositionally biased region" description="Acidic residues" evidence="4">
    <location>
        <begin position="788"/>
        <end position="818"/>
    </location>
</feature>
<feature type="region of interest" description="Disordered" evidence="4">
    <location>
        <begin position="1419"/>
        <end position="1487"/>
    </location>
</feature>
<accession>A0AAV4JNJ4</accession>
<feature type="region of interest" description="Disordered" evidence="4">
    <location>
        <begin position="1287"/>
        <end position="1344"/>
    </location>
</feature>
<feature type="compositionally biased region" description="Polar residues" evidence="4">
    <location>
        <begin position="367"/>
        <end position="385"/>
    </location>
</feature>
<feature type="compositionally biased region" description="Acidic residues" evidence="4">
    <location>
        <begin position="194"/>
        <end position="226"/>
    </location>
</feature>
<dbReference type="InterPro" id="IPR024146">
    <property type="entry name" value="Claspin"/>
</dbReference>
<feature type="compositionally biased region" description="Basic and acidic residues" evidence="4">
    <location>
        <begin position="241"/>
        <end position="260"/>
    </location>
</feature>
<dbReference type="GO" id="GO:0010997">
    <property type="term" value="F:anaphase-promoting complex binding"/>
    <property type="evidence" value="ECO:0007669"/>
    <property type="project" value="TreeGrafter"/>
</dbReference>
<keyword evidence="3" id="KW-0539">Nucleus</keyword>
<comment type="subcellular location">
    <subcellularLocation>
        <location evidence="1">Nucleus</location>
    </subcellularLocation>
</comment>
<sequence>MIAEREFSDESSAFDAHVEKSSQDLSVPVTNFEAEKSDSGMEEESFLQDSADISEETDEENEIVGRKRPKGKKLMIIDDDDDDEDDDSDNSKGAEVESKAAKSIVTTDGTDINEKEQDGPDSVDGDVDVNKDSQLDSSSLPTEIGNGDDNNDNESEGDQSPLKLKLDNKDLFDAESSDEEPADHQQDRSRQGEEAADSEENDEENEENENETNENDEGFDEDELDPELLKKLKKLKGASKSAKDREKYSRKAKPTADKMLEIYSESQRLTRDSRVNLPYYEPQEKSLDDFLARASKKKQEYAALKKASDFQKAQIIHEKLAVTPPKLTLTRRSSKKAGTKTSPSQDSSALPLATVSDEGDNLHDSGLVSQEVTLSQSQQASQEVAMSQPQQASQSSTVVLQSSLDADQHPRFDGDKEEDTDLPDLVEQPSTVAAECASVTQSTVIADTKVLCLDNAESEINRSQPMDVGSTKDEAQSESADVQGCNSQTNTIPSLQKDPSRDLFSSQSVVGQGSEPLYHETLETDQRMESVLQSGEFDPSSSLVTVVNETPQSTQATQLSTLSVCSSVTSGQVQTTLKTAGVDSLPLQASEEGSQVDMERGNVSAASIKDLPHVCEDAANASKSKDTVVEKHEAVSASKSHKKSIMDKLQLQGLPLPPAPKLLGTPNDMICLDEPEVEKSTPKNPGVLNLMDRLARHNQKKAPKQAYDVDISIIEKENVQGQEELKLKSVKYHVQPEEQLIPSDGAPGSCRLKLNQYLKSCMKIKREDGRRKRIEQHQLDNEEGFERAEEDQEEEEEEAEMTDDENEDSDEDEEEAQLDDYGAGSDDDGEDYNPLLDNEARDDDEEEEEDEEDQSDFNEDSNDFHLNFEVSDEEEGEEDNKDNEDADNQENEDDELELTSLKKKKRRSTALLSDDEDDEKEKTEGDTERKKPPPFDEEHTSQSLWSSEMMMTPLSKHLEDTQPQGQTKFRRQSSCSPDLYATASVAEESESSPGPNSHNDSHSQSFDYAHSQMLDADGYLKVAQTQRPPKSRISLLAQNSSDDANAFGSSMSIGKIFGGVTSQAHGNTKDNDNDDDDENMKELMGLCSGKFPKADDEDSLPSSQSRLKRTQSFEAKGLFDDGYDDDVYDPFHVLSQDENAQDFQSLKQKSVFTDSDDENKENKDLDEADSDDGSEDEESTEVHKFTGFKDKKRGIRREFLEEEAELSGSEFDSDENLDLAEEDDILEEEEGDRDTAGLSESKLRNQVGRLHMKQLQDDDDREIMRYKEMYLQDGDLYTDGKGRRRNFRWKDIDNNSQQDMFTNESDEEPVEEDPEETQWRKHRYERDKFLEESETKGSNEDSQLVKLGQGFLQKKDSFGLSSQEFLPSPKEKSANLDKKKFQLPKKGSFLSRSKDALSKMAKMAKSVLGGNVKNSRGFVFQSVEDKDSQQEDIPMENPMQPPKRKAHTSSHQEQAVKKQKLNENAPSQVTREKPVVKRKNSILHLLD</sequence>
<protein>
    <submittedName>
        <fullName evidence="5">Claspin</fullName>
    </submittedName>
</protein>
<dbReference type="PANTHER" id="PTHR14396">
    <property type="entry name" value="CLASPIN"/>
    <property type="match status" value="1"/>
</dbReference>
<keyword evidence="6" id="KW-1185">Reference proteome</keyword>
<feature type="region of interest" description="Disordered" evidence="4">
    <location>
        <begin position="1059"/>
        <end position="1187"/>
    </location>
</feature>
<feature type="region of interest" description="Disordered" evidence="4">
    <location>
        <begin position="1202"/>
        <end position="1245"/>
    </location>
</feature>
<dbReference type="GO" id="GO:0033314">
    <property type="term" value="P:mitotic DNA replication checkpoint signaling"/>
    <property type="evidence" value="ECO:0007669"/>
    <property type="project" value="TreeGrafter"/>
</dbReference>
<dbReference type="PANTHER" id="PTHR14396:SF10">
    <property type="entry name" value="CLASPIN"/>
    <property type="match status" value="1"/>
</dbReference>
<evidence type="ECO:0000256" key="3">
    <source>
        <dbReference type="ARBA" id="ARBA00023242"/>
    </source>
</evidence>
<reference evidence="5 6" key="1">
    <citation type="journal article" date="2021" name="Elife">
        <title>Chloroplast acquisition without the gene transfer in kleptoplastic sea slugs, Plakobranchus ocellatus.</title>
        <authorList>
            <person name="Maeda T."/>
            <person name="Takahashi S."/>
            <person name="Yoshida T."/>
            <person name="Shimamura S."/>
            <person name="Takaki Y."/>
            <person name="Nagai Y."/>
            <person name="Toyoda A."/>
            <person name="Suzuki Y."/>
            <person name="Arimoto A."/>
            <person name="Ishii H."/>
            <person name="Satoh N."/>
            <person name="Nishiyama T."/>
            <person name="Hasebe M."/>
            <person name="Maruyama T."/>
            <person name="Minagawa J."/>
            <person name="Obokata J."/>
            <person name="Shigenobu S."/>
        </authorList>
    </citation>
    <scope>NUCLEOTIDE SEQUENCE [LARGE SCALE GENOMIC DNA]</scope>
</reference>
<feature type="compositionally biased region" description="Acidic residues" evidence="4">
    <location>
        <begin position="77"/>
        <end position="88"/>
    </location>
</feature>
<feature type="compositionally biased region" description="Acidic residues" evidence="4">
    <location>
        <begin position="1304"/>
        <end position="1316"/>
    </location>
</feature>
<evidence type="ECO:0000256" key="4">
    <source>
        <dbReference type="SAM" id="MobiDB-lite"/>
    </source>
</evidence>
<feature type="compositionally biased region" description="Acidic residues" evidence="4">
    <location>
        <begin position="870"/>
        <end position="897"/>
    </location>
</feature>
<feature type="region of interest" description="Disordered" evidence="4">
    <location>
        <begin position="772"/>
        <end position="1010"/>
    </location>
</feature>
<feature type="compositionally biased region" description="Acidic residues" evidence="4">
    <location>
        <begin position="1202"/>
        <end position="1232"/>
    </location>
</feature>